<feature type="chain" id="PRO_5036737412" description="DUF4412 domain-containing protein" evidence="2">
    <location>
        <begin position="22"/>
        <end position="334"/>
    </location>
</feature>
<comment type="caution">
    <text evidence="3">The sequence shown here is derived from an EMBL/GenBank/DDBJ whole genome shotgun (WGS) entry which is preliminary data.</text>
</comment>
<evidence type="ECO:0000313" key="4">
    <source>
        <dbReference type="Proteomes" id="UP000779900"/>
    </source>
</evidence>
<dbReference type="Proteomes" id="UP000779900">
    <property type="component" value="Unassembled WGS sequence"/>
</dbReference>
<name>A0A937XJ23_UNCW3</name>
<dbReference type="EMBL" id="VGIR01000170">
    <property type="protein sequence ID" value="MBM3332911.1"/>
    <property type="molecule type" value="Genomic_DNA"/>
</dbReference>
<proteinExistence type="predicted"/>
<feature type="region of interest" description="Disordered" evidence="1">
    <location>
        <begin position="259"/>
        <end position="300"/>
    </location>
</feature>
<evidence type="ECO:0000256" key="1">
    <source>
        <dbReference type="SAM" id="MobiDB-lite"/>
    </source>
</evidence>
<keyword evidence="2" id="KW-0732">Signal</keyword>
<sequence>MKSLPLVLLALVTLLAGPALADLKMESVTRTSMLTGLGTTEVNAVTQYQGEKRAEDHTTKMVGGLGGVIAGKPQTSTEITRLDKDVIWDLNPPKKTYTERPIALPAVTETIAERRQSGPDQGKPYKIVKSELKVTKTGAAKDINGFACKEYLITWDVVMEDTASKGKVTRVMSTGLWNTPLNDQLKKARAIEAEFSKKLAQKLGVGLSPEEANQLGAGMLTSMYGLDPKETAGKMEEVSKEMAKVEGYSIVTEVKWQVKSDSAARKPEPKEEPEETPTGLGGLLGKQIAKSLAPDKPKEEGVMFSSYQEVKSISLDAVPETVFEIPEGYKKVEK</sequence>
<accession>A0A937XJ23</accession>
<protein>
    <recommendedName>
        <fullName evidence="5">DUF4412 domain-containing protein</fullName>
    </recommendedName>
</protein>
<evidence type="ECO:0000256" key="2">
    <source>
        <dbReference type="SAM" id="SignalP"/>
    </source>
</evidence>
<evidence type="ECO:0008006" key="5">
    <source>
        <dbReference type="Google" id="ProtNLM"/>
    </source>
</evidence>
<reference evidence="3" key="1">
    <citation type="submission" date="2019-03" db="EMBL/GenBank/DDBJ databases">
        <title>Lake Tanganyika Metagenome-Assembled Genomes (MAGs).</title>
        <authorList>
            <person name="Tran P."/>
        </authorList>
    </citation>
    <scope>NUCLEOTIDE SEQUENCE</scope>
    <source>
        <strain evidence="3">K_DeepCast_150m_m2_040</strain>
    </source>
</reference>
<feature type="signal peptide" evidence="2">
    <location>
        <begin position="1"/>
        <end position="21"/>
    </location>
</feature>
<gene>
    <name evidence="3" type="ORF">FJY68_13875</name>
</gene>
<feature type="compositionally biased region" description="Basic and acidic residues" evidence="1">
    <location>
        <begin position="259"/>
        <end position="270"/>
    </location>
</feature>
<organism evidence="3 4">
    <name type="scientific">candidate division WOR-3 bacterium</name>
    <dbReference type="NCBI Taxonomy" id="2052148"/>
    <lineage>
        <taxon>Bacteria</taxon>
        <taxon>Bacteria division WOR-3</taxon>
    </lineage>
</organism>
<dbReference type="AlphaFoldDB" id="A0A937XJ23"/>
<evidence type="ECO:0000313" key="3">
    <source>
        <dbReference type="EMBL" id="MBM3332911.1"/>
    </source>
</evidence>